<dbReference type="GO" id="GO:0004673">
    <property type="term" value="F:protein histidine kinase activity"/>
    <property type="evidence" value="ECO:0007669"/>
    <property type="project" value="UniProtKB-EC"/>
</dbReference>
<proteinExistence type="predicted"/>
<accession>A0A1T4R114</accession>
<dbReference type="GO" id="GO:0030295">
    <property type="term" value="F:protein kinase activator activity"/>
    <property type="evidence" value="ECO:0007669"/>
    <property type="project" value="TreeGrafter"/>
</dbReference>
<dbReference type="AlphaFoldDB" id="A0A1T4R114"/>
<dbReference type="InterPro" id="IPR036890">
    <property type="entry name" value="HATPase_C_sf"/>
</dbReference>
<dbReference type="Gene3D" id="3.30.565.10">
    <property type="entry name" value="Histidine kinase-like ATPase, C-terminal domain"/>
    <property type="match status" value="1"/>
</dbReference>
<protein>
    <recommendedName>
        <fullName evidence="2">histidine kinase</fullName>
        <ecNumber evidence="2">2.7.13.3</ecNumber>
    </recommendedName>
</protein>
<sequence>MPEMNQEPDSWFAPAGRASEHDLQHEKETVAKSELLQTLLDAMPDLLLILNEYRQVVAVNQRLLKTFDVVDPESLLGLRPGEAVGCVHAAEGPNGCGTAPHCMVCGAVLAILASQDNNAPQHGECRLMLDKDGCTALDLDVLATPVTIGNEHFTVLVLKDISSEKRRQVMERVFFHDILNSAGGIRGLAALLQDGTTPTAEQEYKGWMVNLADNLIEEINHQRRLLDAERGSYVPTFEQVDIRELLHHVYQLYENHERTPGRNLVLIEGTSSALSTDRSLLRRIIGNMVLNALEASAPGDTVTIRAESTVDKVYIYVSNPGEIPPDVQLSLFKRSFSTKERQGRGLGTYSMKLFGERYLRGKVDFRSSDGLTVFSIGLPLYATGQSTAIVDAGTQTDLTTGGNHEHTV</sequence>
<dbReference type="InterPro" id="IPR050351">
    <property type="entry name" value="BphY/WalK/GraS-like"/>
</dbReference>
<evidence type="ECO:0000313" key="6">
    <source>
        <dbReference type="EMBL" id="SKA09411.1"/>
    </source>
</evidence>
<organism evidence="6 7">
    <name type="scientific">Trichlorobacter thiogenes</name>
    <dbReference type="NCBI Taxonomy" id="115783"/>
    <lineage>
        <taxon>Bacteria</taxon>
        <taxon>Pseudomonadati</taxon>
        <taxon>Thermodesulfobacteriota</taxon>
        <taxon>Desulfuromonadia</taxon>
        <taxon>Geobacterales</taxon>
        <taxon>Geobacteraceae</taxon>
        <taxon>Trichlorobacter</taxon>
    </lineage>
</organism>
<dbReference type="PANTHER" id="PTHR42878:SF14">
    <property type="entry name" value="OSMOLARITY TWO-COMPONENT SYSTEM PROTEIN SSK1"/>
    <property type="match status" value="1"/>
</dbReference>
<keyword evidence="7" id="KW-1185">Reference proteome</keyword>
<evidence type="ECO:0000313" key="7">
    <source>
        <dbReference type="Proteomes" id="UP000190102"/>
    </source>
</evidence>
<dbReference type="InterPro" id="IPR005467">
    <property type="entry name" value="His_kinase_dom"/>
</dbReference>
<reference evidence="7" key="1">
    <citation type="submission" date="2017-02" db="EMBL/GenBank/DDBJ databases">
        <authorList>
            <person name="Varghese N."/>
            <person name="Submissions S."/>
        </authorList>
    </citation>
    <scope>NUCLEOTIDE SEQUENCE [LARGE SCALE GENOMIC DNA]</scope>
    <source>
        <strain evidence="7">ATCC BAA-34</strain>
    </source>
</reference>
<keyword evidence="4 6" id="KW-0418">Kinase</keyword>
<dbReference type="EMBL" id="FUWR01000016">
    <property type="protein sequence ID" value="SKA09411.1"/>
    <property type="molecule type" value="Genomic_DNA"/>
</dbReference>
<dbReference type="InterPro" id="IPR035965">
    <property type="entry name" value="PAS-like_dom_sf"/>
</dbReference>
<feature type="domain" description="Histidine kinase" evidence="5">
    <location>
        <begin position="173"/>
        <end position="382"/>
    </location>
</feature>
<comment type="catalytic activity">
    <reaction evidence="1">
        <text>ATP + protein L-histidine = ADP + protein N-phospho-L-histidine.</text>
        <dbReference type="EC" id="2.7.13.3"/>
    </reaction>
</comment>
<dbReference type="Gene3D" id="3.30.450.20">
    <property type="entry name" value="PAS domain"/>
    <property type="match status" value="1"/>
</dbReference>
<dbReference type="Pfam" id="PF02518">
    <property type="entry name" value="HATPase_c"/>
    <property type="match status" value="1"/>
</dbReference>
<dbReference type="GO" id="GO:0000156">
    <property type="term" value="F:phosphorelay response regulator activity"/>
    <property type="evidence" value="ECO:0007669"/>
    <property type="project" value="TreeGrafter"/>
</dbReference>
<dbReference type="InterPro" id="IPR003594">
    <property type="entry name" value="HATPase_dom"/>
</dbReference>
<dbReference type="STRING" id="115783.SAMN02745119_02627"/>
<dbReference type="PROSITE" id="PS50109">
    <property type="entry name" value="HIS_KIN"/>
    <property type="match status" value="1"/>
</dbReference>
<gene>
    <name evidence="6" type="ORF">SAMN02745119_02627</name>
</gene>
<dbReference type="GO" id="GO:0007234">
    <property type="term" value="P:osmosensory signaling via phosphorelay pathway"/>
    <property type="evidence" value="ECO:0007669"/>
    <property type="project" value="TreeGrafter"/>
</dbReference>
<dbReference type="Proteomes" id="UP000190102">
    <property type="component" value="Unassembled WGS sequence"/>
</dbReference>
<evidence type="ECO:0000256" key="1">
    <source>
        <dbReference type="ARBA" id="ARBA00000085"/>
    </source>
</evidence>
<evidence type="ECO:0000256" key="2">
    <source>
        <dbReference type="ARBA" id="ARBA00012438"/>
    </source>
</evidence>
<dbReference type="SMART" id="SM00387">
    <property type="entry name" value="HATPase_c"/>
    <property type="match status" value="1"/>
</dbReference>
<dbReference type="EC" id="2.7.13.3" evidence="2"/>
<dbReference type="PANTHER" id="PTHR42878">
    <property type="entry name" value="TWO-COMPONENT HISTIDINE KINASE"/>
    <property type="match status" value="1"/>
</dbReference>
<evidence type="ECO:0000256" key="4">
    <source>
        <dbReference type="ARBA" id="ARBA00022777"/>
    </source>
</evidence>
<name>A0A1T4R114_9BACT</name>
<dbReference type="RefSeq" id="WP_078790899.1">
    <property type="nucleotide sequence ID" value="NZ_FUWR01000016.1"/>
</dbReference>
<evidence type="ECO:0000256" key="3">
    <source>
        <dbReference type="ARBA" id="ARBA00022679"/>
    </source>
</evidence>
<dbReference type="SUPFAM" id="SSF55874">
    <property type="entry name" value="ATPase domain of HSP90 chaperone/DNA topoisomerase II/histidine kinase"/>
    <property type="match status" value="1"/>
</dbReference>
<evidence type="ECO:0000259" key="5">
    <source>
        <dbReference type="PROSITE" id="PS50109"/>
    </source>
</evidence>
<keyword evidence="3" id="KW-0808">Transferase</keyword>
<dbReference type="SUPFAM" id="SSF55785">
    <property type="entry name" value="PYP-like sensor domain (PAS domain)"/>
    <property type="match status" value="1"/>
</dbReference>